<feature type="transmembrane region" description="Helical" evidence="1">
    <location>
        <begin position="84"/>
        <end position="104"/>
    </location>
</feature>
<accession>A0A7J9V0P0</accession>
<dbReference type="EMBL" id="WHPD01002916">
    <property type="protein sequence ID" value="MPV89690.1"/>
    <property type="molecule type" value="Genomic_DNA"/>
</dbReference>
<feature type="domain" description="DUF1648" evidence="2">
    <location>
        <begin position="2"/>
        <end position="45"/>
    </location>
</feature>
<dbReference type="InterPro" id="IPR012867">
    <property type="entry name" value="DUF1648"/>
</dbReference>
<protein>
    <submittedName>
        <fullName evidence="3">DUF1648 domain-containing protein</fullName>
    </submittedName>
</protein>
<dbReference type="Pfam" id="PF07853">
    <property type="entry name" value="DUF1648"/>
    <property type="match status" value="1"/>
</dbReference>
<evidence type="ECO:0000313" key="4">
    <source>
        <dbReference type="Proteomes" id="UP000429644"/>
    </source>
</evidence>
<dbReference type="OrthoDB" id="9808690at2"/>
<dbReference type="AlphaFoldDB" id="A0A7J9V0P0"/>
<evidence type="ECO:0000256" key="1">
    <source>
        <dbReference type="SAM" id="Phobius"/>
    </source>
</evidence>
<name>A0A7J9V0P0_9MICO</name>
<sequence length="141" mass="14964">MFFAGVMAIAVRYPSLPATIPTHFDAAGTPDGYGPRATLLWLPLVWLVLQAGIEALSRHPRIFNYPVRVTEDNAQRLYREGERLMVGLGAGMAVTFLGAILMVLDGAAAGHLALGRGPVLLGAGLVALLVTCVVGIARMLR</sequence>
<comment type="caution">
    <text evidence="3">The sequence shown here is derived from an EMBL/GenBank/DDBJ whole genome shotgun (WGS) entry which is preliminary data.</text>
</comment>
<evidence type="ECO:0000259" key="2">
    <source>
        <dbReference type="Pfam" id="PF07853"/>
    </source>
</evidence>
<organism evidence="3 4">
    <name type="scientific">Georgenia ruanii</name>
    <dbReference type="NCBI Taxonomy" id="348442"/>
    <lineage>
        <taxon>Bacteria</taxon>
        <taxon>Bacillati</taxon>
        <taxon>Actinomycetota</taxon>
        <taxon>Actinomycetes</taxon>
        <taxon>Micrococcales</taxon>
        <taxon>Bogoriellaceae</taxon>
        <taxon>Georgenia</taxon>
    </lineage>
</organism>
<gene>
    <name evidence="3" type="ORF">GB882_13520</name>
</gene>
<dbReference type="Proteomes" id="UP000429644">
    <property type="component" value="Unassembled WGS sequence"/>
</dbReference>
<keyword evidence="1" id="KW-1133">Transmembrane helix</keyword>
<feature type="transmembrane region" description="Helical" evidence="1">
    <location>
        <begin position="119"/>
        <end position="140"/>
    </location>
</feature>
<proteinExistence type="predicted"/>
<keyword evidence="4" id="KW-1185">Reference proteome</keyword>
<evidence type="ECO:0000313" key="3">
    <source>
        <dbReference type="EMBL" id="MPV89690.1"/>
    </source>
</evidence>
<reference evidence="3 4" key="1">
    <citation type="submission" date="2019-10" db="EMBL/GenBank/DDBJ databases">
        <title>Georgenia wutianyii sp. nov. and Georgenia yuyongxinii sp. nov. isolated from plateau pika (Ochotona curzoniae) in the Qinghai-Tibet plateau of China.</title>
        <authorList>
            <person name="Tian Z."/>
        </authorList>
    </citation>
    <scope>NUCLEOTIDE SEQUENCE [LARGE SCALE GENOMIC DNA]</scope>
    <source>
        <strain evidence="3 4">JCM 15130</strain>
    </source>
</reference>
<keyword evidence="1" id="KW-0812">Transmembrane</keyword>
<keyword evidence="1" id="KW-0472">Membrane</keyword>